<dbReference type="InterPro" id="IPR036812">
    <property type="entry name" value="NAD(P)_OxRdtase_dom_sf"/>
</dbReference>
<accession>A0A261RMY4</accession>
<evidence type="ECO:0000259" key="2">
    <source>
        <dbReference type="Pfam" id="PF00248"/>
    </source>
</evidence>
<dbReference type="Proteomes" id="UP000216857">
    <property type="component" value="Unassembled WGS sequence"/>
</dbReference>
<dbReference type="SUPFAM" id="SSF51430">
    <property type="entry name" value="NAD(P)-linked oxidoreductase"/>
    <property type="match status" value="1"/>
</dbReference>
<evidence type="ECO:0000256" key="1">
    <source>
        <dbReference type="ARBA" id="ARBA00023002"/>
    </source>
</evidence>
<evidence type="ECO:0000313" key="4">
    <source>
        <dbReference type="Proteomes" id="UP000216857"/>
    </source>
</evidence>
<dbReference type="PANTHER" id="PTHR43625">
    <property type="entry name" value="AFLATOXIN B1 ALDEHYDE REDUCTASE"/>
    <property type="match status" value="1"/>
</dbReference>
<gene>
    <name evidence="3" type="ORF">CAL26_02680</name>
</gene>
<dbReference type="EMBL" id="NEVJ01000001">
    <property type="protein sequence ID" value="OZI26261.1"/>
    <property type="molecule type" value="Genomic_DNA"/>
</dbReference>
<keyword evidence="4" id="KW-1185">Reference proteome</keyword>
<proteinExistence type="predicted"/>
<sequence>MKPNSMLADAPPPFVLGTMAMTGYYGPSSESQALETLDYYLTQGGRWIDTADLYANGANETLIGKAIAGRRDGVVLCTKFGYLFGERADQRGLDARPERVEAACDASLRRLGTDVIDLFYLHRVDPNVAIEDTYGAMARLVEKGKVRALGLCEVGPRTYARAAAIHPVAVVQSEYSLWSREPETDIIPTLRQHGTWFFGYASLGRGILSGNLKSPADLPAGDQRRDMPRFQGENFYKNLELVDLLKQLAAEAKVNAAQLALAWCRRHGEASPIVGATEPQHVRDAQVAASLEIPASVWQKLDEVFSPDAVAGQRYPESAMKRLESGR</sequence>
<dbReference type="OrthoDB" id="5488419at2"/>
<protein>
    <submittedName>
        <fullName evidence="3">Aldo/keto reductase</fullName>
    </submittedName>
</protein>
<dbReference type="Pfam" id="PF00248">
    <property type="entry name" value="Aldo_ket_red"/>
    <property type="match status" value="1"/>
</dbReference>
<dbReference type="AlphaFoldDB" id="A0A261RMY4"/>
<keyword evidence="1" id="KW-0560">Oxidoreductase</keyword>
<dbReference type="InterPro" id="IPR023210">
    <property type="entry name" value="NADP_OxRdtase_dom"/>
</dbReference>
<dbReference type="InterPro" id="IPR050791">
    <property type="entry name" value="Aldo-Keto_reductase"/>
</dbReference>
<dbReference type="GO" id="GO:0005737">
    <property type="term" value="C:cytoplasm"/>
    <property type="evidence" value="ECO:0007669"/>
    <property type="project" value="TreeGrafter"/>
</dbReference>
<dbReference type="PANTHER" id="PTHR43625:SF40">
    <property type="entry name" value="ALDO-KETO REDUCTASE YAKC [NADP(+)]"/>
    <property type="match status" value="1"/>
</dbReference>
<evidence type="ECO:0000313" key="3">
    <source>
        <dbReference type="EMBL" id="OZI26261.1"/>
    </source>
</evidence>
<feature type="domain" description="NADP-dependent oxidoreductase" evidence="2">
    <location>
        <begin position="15"/>
        <end position="304"/>
    </location>
</feature>
<dbReference type="Gene3D" id="3.20.20.100">
    <property type="entry name" value="NADP-dependent oxidoreductase domain"/>
    <property type="match status" value="1"/>
</dbReference>
<organism evidence="3 4">
    <name type="scientific">Bordetella genomosp. 9</name>
    <dbReference type="NCBI Taxonomy" id="1416803"/>
    <lineage>
        <taxon>Bacteria</taxon>
        <taxon>Pseudomonadati</taxon>
        <taxon>Pseudomonadota</taxon>
        <taxon>Betaproteobacteria</taxon>
        <taxon>Burkholderiales</taxon>
        <taxon>Alcaligenaceae</taxon>
        <taxon>Bordetella</taxon>
    </lineage>
</organism>
<reference evidence="3" key="1">
    <citation type="submission" date="2017-05" db="EMBL/GenBank/DDBJ databases">
        <title>Complete and WGS of Bordetella genogroups.</title>
        <authorList>
            <person name="Spilker T."/>
            <person name="Lipuma J."/>
        </authorList>
    </citation>
    <scope>NUCLEOTIDE SEQUENCE</scope>
    <source>
        <strain evidence="3">AU21707</strain>
    </source>
</reference>
<name>A0A261RMY4_9BORD</name>
<comment type="caution">
    <text evidence="3">The sequence shown here is derived from an EMBL/GenBank/DDBJ whole genome shotgun (WGS) entry which is preliminary data.</text>
</comment>
<dbReference type="RefSeq" id="WP_094845367.1">
    <property type="nucleotide sequence ID" value="NZ_NEVJ01000001.1"/>
</dbReference>
<dbReference type="GO" id="GO:0016491">
    <property type="term" value="F:oxidoreductase activity"/>
    <property type="evidence" value="ECO:0007669"/>
    <property type="project" value="UniProtKB-KW"/>
</dbReference>